<feature type="domain" description="Rhodanese" evidence="1">
    <location>
        <begin position="115"/>
        <end position="140"/>
    </location>
</feature>
<organism evidence="2 3">
    <name type="scientific">Mucor plumbeus</name>
    <dbReference type="NCBI Taxonomy" id="97098"/>
    <lineage>
        <taxon>Eukaryota</taxon>
        <taxon>Fungi</taxon>
        <taxon>Fungi incertae sedis</taxon>
        <taxon>Mucoromycota</taxon>
        <taxon>Mucoromycotina</taxon>
        <taxon>Mucoromycetes</taxon>
        <taxon>Mucorales</taxon>
        <taxon>Mucorineae</taxon>
        <taxon>Mucoraceae</taxon>
        <taxon>Mucor</taxon>
    </lineage>
</organism>
<dbReference type="Proteomes" id="UP000650833">
    <property type="component" value="Unassembled WGS sequence"/>
</dbReference>
<evidence type="ECO:0000259" key="1">
    <source>
        <dbReference type="PROSITE" id="PS50206"/>
    </source>
</evidence>
<gene>
    <name evidence="2" type="ORF">INT46_000372</name>
</gene>
<dbReference type="SUPFAM" id="SSF52821">
    <property type="entry name" value="Rhodanese/Cell cycle control phosphatase"/>
    <property type="match status" value="1"/>
</dbReference>
<dbReference type="EMBL" id="JAEPRC010000006">
    <property type="protein sequence ID" value="KAG2215566.1"/>
    <property type="molecule type" value="Genomic_DNA"/>
</dbReference>
<reference evidence="2" key="1">
    <citation type="submission" date="2020-12" db="EMBL/GenBank/DDBJ databases">
        <title>Metabolic potential, ecology and presence of endohyphal bacteria is reflected in genomic diversity of Mucoromycotina.</title>
        <authorList>
            <person name="Muszewska A."/>
            <person name="Okrasinska A."/>
            <person name="Steczkiewicz K."/>
            <person name="Drgas O."/>
            <person name="Orlowska M."/>
            <person name="Perlinska-Lenart U."/>
            <person name="Aleksandrzak-Piekarczyk T."/>
            <person name="Szatraj K."/>
            <person name="Zielenkiewicz U."/>
            <person name="Pilsyk S."/>
            <person name="Malc E."/>
            <person name="Mieczkowski P."/>
            <person name="Kruszewska J.S."/>
            <person name="Biernat P."/>
            <person name="Pawlowska J."/>
        </authorList>
    </citation>
    <scope>NUCLEOTIDE SEQUENCE</scope>
    <source>
        <strain evidence="2">CBS 226.32</strain>
    </source>
</reference>
<comment type="caution">
    <text evidence="2">The sequence shown here is derived from an EMBL/GenBank/DDBJ whole genome shotgun (WGS) entry which is preliminary data.</text>
</comment>
<evidence type="ECO:0000313" key="3">
    <source>
        <dbReference type="Proteomes" id="UP000650833"/>
    </source>
</evidence>
<dbReference type="InterPro" id="IPR001763">
    <property type="entry name" value="Rhodanese-like_dom"/>
</dbReference>
<keyword evidence="3" id="KW-1185">Reference proteome</keyword>
<dbReference type="AlphaFoldDB" id="A0A8H7RTI0"/>
<proteinExistence type="predicted"/>
<accession>A0A8H7RTI0</accession>
<sequence length="170" mass="18961">MLEITSPSLVTSTAGVLFTSYSEDQQVKLSTETTFYFTASTTFPHLQNQEFFNAIKTSARAKCFSSAFFNNNSNSNSNSSSSTNYDEHSKIAAIKNIINLNINPLTPKEVNDFFDAQNVLLVDVRSFVKHNQLHIRNSINTTVPNTVLKYSSFLIAKITEAIVTEFGRLS</sequence>
<dbReference type="InterPro" id="IPR036873">
    <property type="entry name" value="Rhodanese-like_dom_sf"/>
</dbReference>
<dbReference type="PROSITE" id="PS50206">
    <property type="entry name" value="RHODANESE_3"/>
    <property type="match status" value="1"/>
</dbReference>
<name>A0A8H7RTI0_9FUNG</name>
<protein>
    <recommendedName>
        <fullName evidence="1">Rhodanese domain-containing protein</fullName>
    </recommendedName>
</protein>
<evidence type="ECO:0000313" key="2">
    <source>
        <dbReference type="EMBL" id="KAG2215566.1"/>
    </source>
</evidence>
<dbReference type="Pfam" id="PF00581">
    <property type="entry name" value="Rhodanese"/>
    <property type="match status" value="1"/>
</dbReference>
<dbReference type="Gene3D" id="3.40.250.10">
    <property type="entry name" value="Rhodanese-like domain"/>
    <property type="match status" value="1"/>
</dbReference>